<evidence type="ECO:0000313" key="1">
    <source>
        <dbReference type="EMBL" id="VDO86873.1"/>
    </source>
</evidence>
<protein>
    <submittedName>
        <fullName evidence="1 4">Uncharacterized protein</fullName>
    </submittedName>
</protein>
<evidence type="ECO:0000313" key="3">
    <source>
        <dbReference type="Proteomes" id="UP000270296"/>
    </source>
</evidence>
<dbReference type="EMBL" id="UZAM01003106">
    <property type="protein sequence ID" value="VDO87370.1"/>
    <property type="molecule type" value="Genomic_DNA"/>
</dbReference>
<dbReference type="OrthoDB" id="10251371at2759"/>
<evidence type="ECO:0000313" key="5">
    <source>
        <dbReference type="WBParaSite" id="SBAD_0000072401-mRNA-1"/>
    </source>
</evidence>
<sequence>MGTYVINHQQHCGTSRSLTDIFVMLRNNAIQNRHVFDVDEPTAVAEDRLTLIPLSSAADHDHDTTLSTTGDHLIPEWVHFVDEVQYVPSLFTLGFILYRSG</sequence>
<dbReference type="EMBL" id="UZAM01002779">
    <property type="protein sequence ID" value="VDO86873.1"/>
    <property type="molecule type" value="Genomic_DNA"/>
</dbReference>
<keyword evidence="3" id="KW-1185">Reference proteome</keyword>
<proteinExistence type="predicted"/>
<dbReference type="Proteomes" id="UP000270296">
    <property type="component" value="Unassembled WGS sequence"/>
</dbReference>
<organism evidence="4">
    <name type="scientific">Soboliphyme baturini</name>
    <dbReference type="NCBI Taxonomy" id="241478"/>
    <lineage>
        <taxon>Eukaryota</taxon>
        <taxon>Metazoa</taxon>
        <taxon>Ecdysozoa</taxon>
        <taxon>Nematoda</taxon>
        <taxon>Enoplea</taxon>
        <taxon>Dorylaimia</taxon>
        <taxon>Dioctophymatida</taxon>
        <taxon>Dioctophymatoidea</taxon>
        <taxon>Soboliphymatidae</taxon>
        <taxon>Soboliphyme</taxon>
    </lineage>
</organism>
<gene>
    <name evidence="1" type="ORF">SBAD_LOCUS664</name>
    <name evidence="2" type="ORF">SBAD_LOCUS701</name>
</gene>
<dbReference type="WBParaSite" id="SBAD_0000068701-mRNA-1">
    <property type="protein sequence ID" value="SBAD_0000068701-mRNA-1"/>
    <property type="gene ID" value="SBAD_0000068701"/>
</dbReference>
<reference evidence="4 5" key="1">
    <citation type="submission" date="2016-06" db="UniProtKB">
        <authorList>
            <consortium name="WormBaseParasite"/>
        </authorList>
    </citation>
    <scope>IDENTIFICATION</scope>
</reference>
<reference evidence="1 3" key="2">
    <citation type="submission" date="2018-11" db="EMBL/GenBank/DDBJ databases">
        <authorList>
            <consortium name="Pathogen Informatics"/>
        </authorList>
    </citation>
    <scope>NUCLEOTIDE SEQUENCE [LARGE SCALE GENOMIC DNA]</scope>
</reference>
<name>A0A183IAM0_9BILA</name>
<evidence type="ECO:0000313" key="4">
    <source>
        <dbReference type="WBParaSite" id="SBAD_0000068701-mRNA-1"/>
    </source>
</evidence>
<evidence type="ECO:0000313" key="2">
    <source>
        <dbReference type="EMBL" id="VDO87370.1"/>
    </source>
</evidence>
<dbReference type="AlphaFoldDB" id="A0A183IAM0"/>
<accession>A0A183IAM0</accession>
<dbReference type="WBParaSite" id="SBAD_0000072401-mRNA-1">
    <property type="protein sequence ID" value="SBAD_0000072401-mRNA-1"/>
    <property type="gene ID" value="SBAD_0000072401"/>
</dbReference>